<keyword evidence="1" id="KW-0547">Nucleotide-binding</keyword>
<evidence type="ECO:0000259" key="2">
    <source>
        <dbReference type="PROSITE" id="PS50975"/>
    </source>
</evidence>
<dbReference type="SUPFAM" id="SSF51735">
    <property type="entry name" value="NAD(P)-binding Rossmann-fold domains"/>
    <property type="match status" value="1"/>
</dbReference>
<dbReference type="InterPro" id="IPR001509">
    <property type="entry name" value="Epimerase_deHydtase"/>
</dbReference>
<dbReference type="Proteomes" id="UP000250928">
    <property type="component" value="Unassembled WGS sequence"/>
</dbReference>
<dbReference type="Pfam" id="PF15632">
    <property type="entry name" value="ATPgrasp_Ter"/>
    <property type="match status" value="1"/>
</dbReference>
<accession>A0A6N4E5T1</accession>
<proteinExistence type="predicted"/>
<dbReference type="Gene3D" id="3.40.50.20">
    <property type="match status" value="1"/>
</dbReference>
<sequence>MFIPVGLAETAMFSDQSGRSLCVAVSSAGSGIAQSIVDSCHRSMLPIRLVGIDCNPLAYGLYDCDVRLLAPPIHSPGYLNWLLEACQEHRVDLLIPALDTELGMVSGAAEQFRSQGIEVLTAGPDFVALCRNKLLFSELFSLDGVCVIPAWDVSVARRKVAAGEVELPLIAKPVDGSGSAGTMIINEMSMLDRVGDRMMLQQYLFPKIIDPNFHEIRTAVAEGKILQISELSVQLMFSKRGELLGQMATVNKLKDGVPIEIVPFDYDLIRAALEPVVNLLREHGAAGPVNLQGRMTESGLRLFEINARFTGITGLRALLGFNEVDLLIRDWLHLPCPSYMPGISHHRVGLRQVGIRVVERGRVAGVSSGVCPASDRRDDIKSRVLVTGASGWLGRHLVEAVCRSTRYEVVCVVRGQHSREVLRFWLAQRGVDPRVIVFDGPEFSLELGSADLLINAASGRPVSGNTELAASLDYQMNLMDEAEAHAVPSIINISSRSLYPTGTSLRNREDDPVAPSDVYGMHKLAVDDRVRRIGKRNPYISACSLRLSRLYGLADGMRWEEVPHAFARKAAGAEQIVLWGGDQKFNLLHLRDAIDAILFVAGMPRDEWSDVFNVGSSELVTLHQVADAANAAAQRLGLNGAEVVMEPGDDKRCFGMDTTRLSQRGWQPRTVFVDAMFELVSAALNRTGCRGCKTAHP</sequence>
<dbReference type="Gene3D" id="3.40.50.720">
    <property type="entry name" value="NAD(P)-binding Rossmann-like Domain"/>
    <property type="match status" value="1"/>
</dbReference>
<dbReference type="InterPro" id="IPR050177">
    <property type="entry name" value="Lipid_A_modif_metabolic_enz"/>
</dbReference>
<evidence type="ECO:0000256" key="1">
    <source>
        <dbReference type="PROSITE-ProRule" id="PRU00409"/>
    </source>
</evidence>
<dbReference type="Pfam" id="PF01370">
    <property type="entry name" value="Epimerase"/>
    <property type="match status" value="1"/>
</dbReference>
<dbReference type="PANTHER" id="PTHR43245:SF13">
    <property type="entry name" value="UDP-D-APIOSE_UDP-D-XYLOSE SYNTHASE 2"/>
    <property type="match status" value="1"/>
</dbReference>
<dbReference type="InterPro" id="IPR048764">
    <property type="entry name" value="PylC_N"/>
</dbReference>
<dbReference type="PROSITE" id="PS50975">
    <property type="entry name" value="ATP_GRASP"/>
    <property type="match status" value="1"/>
</dbReference>
<reference evidence="3 4" key="1">
    <citation type="submission" date="2018-01" db="EMBL/GenBank/DDBJ databases">
        <title>Novel co-symbiosis in the lucinid bivalve Phacoides pectinatus.</title>
        <authorList>
            <person name="Lim S.J."/>
            <person name="Davis B.G."/>
            <person name="Gill D.E."/>
            <person name="Engel A.S."/>
            <person name="Anderson L.C."/>
            <person name="Campbell B.J."/>
        </authorList>
    </citation>
    <scope>NUCLEOTIDE SEQUENCE [LARGE SCALE GENOMIC DNA]</scope>
    <source>
        <strain evidence="3">N3_P5</strain>
    </source>
</reference>
<evidence type="ECO:0000313" key="3">
    <source>
        <dbReference type="EMBL" id="PUE04296.1"/>
    </source>
</evidence>
<dbReference type="GO" id="GO:0005524">
    <property type="term" value="F:ATP binding"/>
    <property type="evidence" value="ECO:0007669"/>
    <property type="project" value="UniProtKB-UniRule"/>
</dbReference>
<dbReference type="InterPro" id="IPR011761">
    <property type="entry name" value="ATP-grasp"/>
</dbReference>
<dbReference type="GO" id="GO:0046872">
    <property type="term" value="F:metal ion binding"/>
    <property type="evidence" value="ECO:0007669"/>
    <property type="project" value="InterPro"/>
</dbReference>
<evidence type="ECO:0000313" key="4">
    <source>
        <dbReference type="Proteomes" id="UP000250928"/>
    </source>
</evidence>
<keyword evidence="1" id="KW-0067">ATP-binding</keyword>
<organism evidence="3 4">
    <name type="scientific">Candidatus Sedimenticola endophacoides</name>
    <dbReference type="NCBI Taxonomy" id="2548426"/>
    <lineage>
        <taxon>Bacteria</taxon>
        <taxon>Pseudomonadati</taxon>
        <taxon>Pseudomonadota</taxon>
        <taxon>Gammaproteobacteria</taxon>
        <taxon>Chromatiales</taxon>
        <taxon>Sedimenticolaceae</taxon>
        <taxon>Sedimenticola</taxon>
    </lineage>
</organism>
<dbReference type="CDD" id="cd08946">
    <property type="entry name" value="SDR_e"/>
    <property type="match status" value="1"/>
</dbReference>
<gene>
    <name evidence="3" type="ORF">C3L24_03480</name>
</gene>
<name>A0A6N4E5T1_9GAMM</name>
<dbReference type="Pfam" id="PF21360">
    <property type="entry name" value="PylC-like_N"/>
    <property type="match status" value="1"/>
</dbReference>
<comment type="caution">
    <text evidence="3">The sequence shown here is derived from an EMBL/GenBank/DDBJ whole genome shotgun (WGS) entry which is preliminary data.</text>
</comment>
<dbReference type="EMBL" id="PQCO01000131">
    <property type="protein sequence ID" value="PUE04296.1"/>
    <property type="molecule type" value="Genomic_DNA"/>
</dbReference>
<dbReference type="PANTHER" id="PTHR43245">
    <property type="entry name" value="BIFUNCTIONAL POLYMYXIN RESISTANCE PROTEIN ARNA"/>
    <property type="match status" value="1"/>
</dbReference>
<dbReference type="AlphaFoldDB" id="A0A6N4E5T1"/>
<feature type="domain" description="ATP-grasp" evidence="2">
    <location>
        <begin position="137"/>
        <end position="332"/>
    </location>
</feature>
<protein>
    <recommendedName>
        <fullName evidence="2">ATP-grasp domain-containing protein</fullName>
    </recommendedName>
</protein>
<dbReference type="InterPro" id="IPR036291">
    <property type="entry name" value="NAD(P)-bd_dom_sf"/>
</dbReference>
<dbReference type="SUPFAM" id="SSF56059">
    <property type="entry name" value="Glutathione synthetase ATP-binding domain-like"/>
    <property type="match status" value="1"/>
</dbReference>
<dbReference type="Gene3D" id="3.30.470.20">
    <property type="entry name" value="ATP-grasp fold, B domain"/>
    <property type="match status" value="1"/>
</dbReference>